<feature type="compositionally biased region" description="Low complexity" evidence="1">
    <location>
        <begin position="35"/>
        <end position="55"/>
    </location>
</feature>
<dbReference type="RefSeq" id="WP_223406108.1">
    <property type="nucleotide sequence ID" value="NZ_JAGSHT010000012.1"/>
</dbReference>
<protein>
    <submittedName>
        <fullName evidence="2">Uncharacterized protein</fullName>
    </submittedName>
</protein>
<evidence type="ECO:0000313" key="2">
    <source>
        <dbReference type="EMBL" id="MBZ2196851.1"/>
    </source>
</evidence>
<name>A0ABS7S925_9MICO</name>
<organism evidence="2 3">
    <name type="scientific">Occultella gossypii</name>
    <dbReference type="NCBI Taxonomy" id="2800820"/>
    <lineage>
        <taxon>Bacteria</taxon>
        <taxon>Bacillati</taxon>
        <taxon>Actinomycetota</taxon>
        <taxon>Actinomycetes</taxon>
        <taxon>Micrococcales</taxon>
        <taxon>Ruaniaceae</taxon>
        <taxon>Occultella</taxon>
    </lineage>
</organism>
<evidence type="ECO:0000313" key="3">
    <source>
        <dbReference type="Proteomes" id="UP000826651"/>
    </source>
</evidence>
<dbReference type="Proteomes" id="UP000826651">
    <property type="component" value="Unassembled WGS sequence"/>
</dbReference>
<proteinExistence type="predicted"/>
<dbReference type="EMBL" id="JAGSHT010000012">
    <property type="protein sequence ID" value="MBZ2196851.1"/>
    <property type="molecule type" value="Genomic_DNA"/>
</dbReference>
<gene>
    <name evidence="2" type="ORF">KCQ71_11845</name>
</gene>
<comment type="caution">
    <text evidence="2">The sequence shown here is derived from an EMBL/GenBank/DDBJ whole genome shotgun (WGS) entry which is preliminary data.</text>
</comment>
<feature type="region of interest" description="Disordered" evidence="1">
    <location>
        <begin position="32"/>
        <end position="68"/>
    </location>
</feature>
<keyword evidence="3" id="KW-1185">Reference proteome</keyword>
<sequence length="119" mass="12019">MTHADPAADAATVTRGEPATWAEFLDTLERDARHTAVPSPSTTTATTMPPADGAAWVPPSGLGPMPAGLADRARAVLAAQQDAAAALRGSMSAARRHRAAIAAVPSADAGHPVYLDVTG</sequence>
<reference evidence="2 3" key="1">
    <citation type="submission" date="2021-04" db="EMBL/GenBank/DDBJ databases">
        <title>Ruania sp. nov., isolated from sandy soil of mangrove forest.</title>
        <authorList>
            <person name="Ge X."/>
            <person name="Huang R."/>
            <person name="Liu W."/>
        </authorList>
    </citation>
    <scope>NUCLEOTIDE SEQUENCE [LARGE SCALE GENOMIC DNA]</scope>
    <source>
        <strain evidence="2 3">N2-46</strain>
    </source>
</reference>
<evidence type="ECO:0000256" key="1">
    <source>
        <dbReference type="SAM" id="MobiDB-lite"/>
    </source>
</evidence>
<accession>A0ABS7S925</accession>
<feature type="region of interest" description="Disordered" evidence="1">
    <location>
        <begin position="1"/>
        <end position="20"/>
    </location>
</feature>